<accession>A0A1H3YHF3</accession>
<dbReference type="Proteomes" id="UP000236755">
    <property type="component" value="Unassembled WGS sequence"/>
</dbReference>
<keyword evidence="1" id="KW-1133">Transmembrane helix</keyword>
<dbReference type="AlphaFoldDB" id="A0A1H3YHF3"/>
<feature type="domain" description="DUF7344" evidence="2">
    <location>
        <begin position="19"/>
        <end position="98"/>
    </location>
</feature>
<evidence type="ECO:0000259" key="2">
    <source>
        <dbReference type="Pfam" id="PF24035"/>
    </source>
</evidence>
<dbReference type="Pfam" id="PF24035">
    <property type="entry name" value="DUF7344"/>
    <property type="match status" value="1"/>
</dbReference>
<dbReference type="RefSeq" id="WP_092634241.1">
    <property type="nucleotide sequence ID" value="NZ_FNQT01000002.1"/>
</dbReference>
<proteinExistence type="predicted"/>
<feature type="transmembrane region" description="Helical" evidence="1">
    <location>
        <begin position="149"/>
        <end position="171"/>
    </location>
</feature>
<keyword evidence="4" id="KW-1185">Reference proteome</keyword>
<evidence type="ECO:0000256" key="1">
    <source>
        <dbReference type="SAM" id="Phobius"/>
    </source>
</evidence>
<evidence type="ECO:0000313" key="4">
    <source>
        <dbReference type="Proteomes" id="UP000236755"/>
    </source>
</evidence>
<name>A0A1H3YHF3_9EURY</name>
<feature type="transmembrane region" description="Helical" evidence="1">
    <location>
        <begin position="124"/>
        <end position="143"/>
    </location>
</feature>
<organism evidence="3 4">
    <name type="scientific">Haloplanus vescus</name>
    <dbReference type="NCBI Taxonomy" id="555874"/>
    <lineage>
        <taxon>Archaea</taxon>
        <taxon>Methanobacteriati</taxon>
        <taxon>Methanobacteriota</taxon>
        <taxon>Stenosarchaea group</taxon>
        <taxon>Halobacteria</taxon>
        <taxon>Halobacteriales</taxon>
        <taxon>Haloferacaceae</taxon>
        <taxon>Haloplanus</taxon>
    </lineage>
</organism>
<dbReference type="EMBL" id="FNQT01000002">
    <property type="protein sequence ID" value="SEA10983.1"/>
    <property type="molecule type" value="Genomic_DNA"/>
</dbReference>
<keyword evidence="1" id="KW-0472">Membrane</keyword>
<sequence>MVAERSPDESAELARNDLFALLRNERRREVIRYLRDHDAPADLRDLSEYIAAVENDCDPAAVTYEQRKRVQTALYQMHLPKLADQEVVSYDRRAGEIELGPGAAACLPYLDVDVSGAPRRWWRWYLVAGAALVVLLGLAALGAPPFASLSGVECAVVAWAVFALVSVAHAVSERRA</sequence>
<protein>
    <recommendedName>
        <fullName evidence="2">DUF7344 domain-containing protein</fullName>
    </recommendedName>
</protein>
<dbReference type="InterPro" id="IPR055768">
    <property type="entry name" value="DUF7344"/>
</dbReference>
<keyword evidence="1" id="KW-0812">Transmembrane</keyword>
<evidence type="ECO:0000313" key="3">
    <source>
        <dbReference type="EMBL" id="SEA10983.1"/>
    </source>
</evidence>
<dbReference type="OrthoDB" id="331021at2157"/>
<reference evidence="3 4" key="1">
    <citation type="submission" date="2016-10" db="EMBL/GenBank/DDBJ databases">
        <authorList>
            <person name="de Groot N.N."/>
        </authorList>
    </citation>
    <scope>NUCLEOTIDE SEQUENCE [LARGE SCALE GENOMIC DNA]</scope>
    <source>
        <strain evidence="3 4">CGMCC 1.8712</strain>
    </source>
</reference>
<gene>
    <name evidence="3" type="ORF">SAMN04488065_1888</name>
</gene>